<proteinExistence type="predicted"/>
<dbReference type="EMBL" id="MFKF01000040">
    <property type="protein sequence ID" value="OGG56243.1"/>
    <property type="molecule type" value="Genomic_DNA"/>
</dbReference>
<evidence type="ECO:0000313" key="3">
    <source>
        <dbReference type="Proteomes" id="UP000178606"/>
    </source>
</evidence>
<evidence type="ECO:0000256" key="1">
    <source>
        <dbReference type="SAM" id="MobiDB-lite"/>
    </source>
</evidence>
<organism evidence="2 3">
    <name type="scientific">Handelsmanbacteria sp. (strain RIFCSPLOWO2_12_FULL_64_10)</name>
    <dbReference type="NCBI Taxonomy" id="1817868"/>
    <lineage>
        <taxon>Bacteria</taxon>
        <taxon>Candidatus Handelsmaniibacteriota</taxon>
    </lineage>
</organism>
<feature type="compositionally biased region" description="Basic and acidic residues" evidence="1">
    <location>
        <begin position="414"/>
        <end position="423"/>
    </location>
</feature>
<dbReference type="AlphaFoldDB" id="A0A1F6D477"/>
<reference evidence="2 3" key="1">
    <citation type="journal article" date="2016" name="Nat. Commun.">
        <title>Thousands of microbial genomes shed light on interconnected biogeochemical processes in an aquifer system.</title>
        <authorList>
            <person name="Anantharaman K."/>
            <person name="Brown C.T."/>
            <person name="Hug L.A."/>
            <person name="Sharon I."/>
            <person name="Castelle C.J."/>
            <person name="Probst A.J."/>
            <person name="Thomas B.C."/>
            <person name="Singh A."/>
            <person name="Wilkins M.J."/>
            <person name="Karaoz U."/>
            <person name="Brodie E.L."/>
            <person name="Williams K.H."/>
            <person name="Hubbard S.S."/>
            <person name="Banfield J.F."/>
        </authorList>
    </citation>
    <scope>NUCLEOTIDE SEQUENCE [LARGE SCALE GENOMIC DNA]</scope>
    <source>
        <strain evidence="3">RIFCSPLOWO2_12_FULL_64_10</strain>
    </source>
</reference>
<accession>A0A1F6D477</accession>
<dbReference type="Proteomes" id="UP000178606">
    <property type="component" value="Unassembled WGS sequence"/>
</dbReference>
<gene>
    <name evidence="2" type="ORF">A3F84_10260</name>
</gene>
<feature type="region of interest" description="Disordered" evidence="1">
    <location>
        <begin position="414"/>
        <end position="445"/>
    </location>
</feature>
<feature type="region of interest" description="Disordered" evidence="1">
    <location>
        <begin position="1"/>
        <end position="23"/>
    </location>
</feature>
<sequence>MNLFGQNKEVKKAPAAPQASTPAPPGVLDAALFEGLPTFHDADTLNRLFRVFKEEAVTAKVERPRVMSTALDAGRGTGSVRGYALRKFGEEVRPVIFLSAPRSETGGSFAPVDQPLSPGEPIQFHYGAAIPTTKEVKTLNFTAKGVYLATSIYVPQDPNNPGKPWSGTREQAEKVFGKEYLVRGEEVLEVRVSDVSAFSHRTAALTRDVLANYIFTPKIYILPGGGPWNKRSQGSGHYFEGVPNDIATLLEKTEGIKAVTSGLVLVECGVDTVSLTHPEMIMADVDHEAARPMMLRDPNKNLREINAGLGFLLEFEVSDPIREALMRTMPNKAGKETFVYLPLNLAGTVQLSTGGWRYNFLIFPRDLVEDRGAQRKRGGLGLKFAPLYALHPKSEDQNTYRKLMIAIGQRIKDDSKPENERAKIASVASAMEARQREMHDKHVDDKLKQAFQKRQEARRQKDMGA</sequence>
<name>A0A1F6D477_HANXR</name>
<evidence type="ECO:0000313" key="2">
    <source>
        <dbReference type="EMBL" id="OGG56243.1"/>
    </source>
</evidence>
<protein>
    <submittedName>
        <fullName evidence="2">Uncharacterized protein</fullName>
    </submittedName>
</protein>
<comment type="caution">
    <text evidence="2">The sequence shown here is derived from an EMBL/GenBank/DDBJ whole genome shotgun (WGS) entry which is preliminary data.</text>
</comment>
<feature type="compositionally biased region" description="Basic and acidic residues" evidence="1">
    <location>
        <begin position="433"/>
        <end position="445"/>
    </location>
</feature>